<name>A0A9X1RDF5_9BRAD</name>
<dbReference type="PANTHER" id="PTHR43065">
    <property type="entry name" value="SENSOR HISTIDINE KINASE"/>
    <property type="match status" value="1"/>
</dbReference>
<dbReference type="RefSeq" id="WP_237891864.1">
    <property type="nucleotide sequence ID" value="NZ_JAKLTY010000037.1"/>
</dbReference>
<dbReference type="Pfam" id="PF13185">
    <property type="entry name" value="GAF_2"/>
    <property type="match status" value="1"/>
</dbReference>
<comment type="caution">
    <text evidence="5">The sequence shown here is derived from an EMBL/GenBank/DDBJ whole genome shotgun (WGS) entry which is preliminary data.</text>
</comment>
<evidence type="ECO:0000256" key="1">
    <source>
        <dbReference type="ARBA" id="ARBA00000085"/>
    </source>
</evidence>
<dbReference type="InterPro" id="IPR029016">
    <property type="entry name" value="GAF-like_dom_sf"/>
</dbReference>
<reference evidence="5" key="1">
    <citation type="submission" date="2022-01" db="EMBL/GenBank/DDBJ databases">
        <title>Genome sequnece data of strain Bradyrhizobium sp. nov.</title>
        <authorList>
            <person name="Zhang J."/>
        </authorList>
    </citation>
    <scope>NUCLEOTIDE SEQUENCE</scope>
    <source>
        <strain evidence="5">WYCCWR 13023</strain>
    </source>
</reference>
<dbReference type="PRINTS" id="PR00344">
    <property type="entry name" value="BCTRLSENSOR"/>
</dbReference>
<dbReference type="SUPFAM" id="SSF55781">
    <property type="entry name" value="GAF domain-like"/>
    <property type="match status" value="3"/>
</dbReference>
<protein>
    <recommendedName>
        <fullName evidence="2">histidine kinase</fullName>
        <ecNumber evidence="2">2.7.13.3</ecNumber>
    </recommendedName>
</protein>
<dbReference type="Pfam" id="PF02518">
    <property type="entry name" value="HATPase_c"/>
    <property type="match status" value="1"/>
</dbReference>
<dbReference type="Pfam" id="PF01590">
    <property type="entry name" value="GAF"/>
    <property type="match status" value="2"/>
</dbReference>
<dbReference type="InterPro" id="IPR003018">
    <property type="entry name" value="GAF"/>
</dbReference>
<dbReference type="PROSITE" id="PS50109">
    <property type="entry name" value="HIS_KIN"/>
    <property type="match status" value="1"/>
</dbReference>
<feature type="domain" description="Histidine kinase" evidence="4">
    <location>
        <begin position="607"/>
        <end position="852"/>
    </location>
</feature>
<dbReference type="Gene3D" id="1.10.287.130">
    <property type="match status" value="1"/>
</dbReference>
<dbReference type="Proteomes" id="UP001139054">
    <property type="component" value="Unassembled WGS sequence"/>
</dbReference>
<dbReference type="AlphaFoldDB" id="A0A9X1RDF5"/>
<evidence type="ECO:0000256" key="2">
    <source>
        <dbReference type="ARBA" id="ARBA00012438"/>
    </source>
</evidence>
<evidence type="ECO:0000313" key="6">
    <source>
        <dbReference type="Proteomes" id="UP001139054"/>
    </source>
</evidence>
<evidence type="ECO:0000256" key="3">
    <source>
        <dbReference type="ARBA" id="ARBA00022553"/>
    </source>
</evidence>
<dbReference type="InterPro" id="IPR003661">
    <property type="entry name" value="HisK_dim/P_dom"/>
</dbReference>
<dbReference type="SUPFAM" id="SSF55874">
    <property type="entry name" value="ATPase domain of HSP90 chaperone/DNA topoisomerase II/histidine kinase"/>
    <property type="match status" value="1"/>
</dbReference>
<evidence type="ECO:0000313" key="5">
    <source>
        <dbReference type="EMBL" id="MCG2632212.1"/>
    </source>
</evidence>
<dbReference type="PANTHER" id="PTHR43065:SF42">
    <property type="entry name" value="TWO-COMPONENT SENSOR PPRA"/>
    <property type="match status" value="1"/>
</dbReference>
<sequence length="861" mass="93413">MTAPPLDAVADLHKLVADLEQRLASSITAHDAANAENARLRGELANLQERQNASADILRTIASASGDAESGLQQIAETTARLFHGASVAIRIAAGNEWGLSVGFGAGIELITALVPEEQRRPGGRNLPAVVFRENRQIHIPDIDNIDADMADWPVTLARTVGIRTVAGTPLRRDGKAIGALVVQRDRLEPFTPDELVLQQSFADQAVIAIENARLFNKTKEALERQTATAEVLEVISSSPGDLKPVFEQMLTKAMRLCEADCGFIYQMEQGAMRAVAEAGVPAAFAEYRRQNLHTGGAATPADVMRATKKPAHVHNAQESEAYLSGNPNAVAGVDLGGARTVLYVPMIKSEDIVGVINVYRQEVRPFTDEQISLLENFASQAVVAIENARLFNETRQALEQQTATSEVLSIISRSGGDLVPVFDAILGKAMQLCDANFAVLNTYDGHRFHTAATFGLPPAYDEYRRKQPLDYGPDTAPARLLKGERSVVIADLAKSKAYLDGERNRRALVELGGAQCILAVPLLKDGRVVGNVMIFRQENRPFTEKQTALLEQFAAQAVIAIENTRLLSELRQRTADLSRSLDELRTAQDRLVQTEKLASLGQLTAGIAHEIKNPLNFVNNFAALSAELIAELSEALAPAPLDNNTRSDVDELTSMLKSNLEKVVQHGKRADSIVKNMLLHSRAGSGEHRPADINALVEESLNLAYHGARAEKPQFNVTLQRDFDPRAGVVEVFPQEITRVLLNLISNGLHAVASRGANDNSGDFEPLVTACTRANEDQVEIRIRDNGTGIPPEVKEKIFNPFFTTKPAGEGTGLGLSIAHDIIVKQHGGRIEVTSEPQQFTEFVVILPRHGSSSRSGGAS</sequence>
<organism evidence="5 6">
    <name type="scientific">Bradyrhizobium zhengyangense</name>
    <dbReference type="NCBI Taxonomy" id="2911009"/>
    <lineage>
        <taxon>Bacteria</taxon>
        <taxon>Pseudomonadati</taxon>
        <taxon>Pseudomonadota</taxon>
        <taxon>Alphaproteobacteria</taxon>
        <taxon>Hyphomicrobiales</taxon>
        <taxon>Nitrobacteraceae</taxon>
        <taxon>Bradyrhizobium</taxon>
    </lineage>
</organism>
<dbReference type="SMART" id="SM00065">
    <property type="entry name" value="GAF"/>
    <property type="match status" value="3"/>
</dbReference>
<keyword evidence="3" id="KW-0597">Phosphoprotein</keyword>
<dbReference type="EMBL" id="JAKLTY010000037">
    <property type="protein sequence ID" value="MCG2632212.1"/>
    <property type="molecule type" value="Genomic_DNA"/>
</dbReference>
<proteinExistence type="predicted"/>
<dbReference type="SUPFAM" id="SSF47384">
    <property type="entry name" value="Homodimeric domain of signal transducing histidine kinase"/>
    <property type="match status" value="1"/>
</dbReference>
<dbReference type="SMART" id="SM00387">
    <property type="entry name" value="HATPase_c"/>
    <property type="match status" value="1"/>
</dbReference>
<dbReference type="InterPro" id="IPR036097">
    <property type="entry name" value="HisK_dim/P_sf"/>
</dbReference>
<dbReference type="CDD" id="cd00082">
    <property type="entry name" value="HisKA"/>
    <property type="match status" value="1"/>
</dbReference>
<gene>
    <name evidence="5" type="ORF">L6654_36960</name>
</gene>
<dbReference type="InterPro" id="IPR005467">
    <property type="entry name" value="His_kinase_dom"/>
</dbReference>
<dbReference type="Gene3D" id="3.30.450.40">
    <property type="match status" value="3"/>
</dbReference>
<dbReference type="Pfam" id="PF00512">
    <property type="entry name" value="HisKA"/>
    <property type="match status" value="1"/>
</dbReference>
<dbReference type="InterPro" id="IPR003594">
    <property type="entry name" value="HATPase_dom"/>
</dbReference>
<dbReference type="Gene3D" id="3.30.565.10">
    <property type="entry name" value="Histidine kinase-like ATPase, C-terminal domain"/>
    <property type="match status" value="1"/>
</dbReference>
<dbReference type="EC" id="2.7.13.3" evidence="2"/>
<dbReference type="SMART" id="SM00388">
    <property type="entry name" value="HisKA"/>
    <property type="match status" value="1"/>
</dbReference>
<accession>A0A9X1RDF5</accession>
<dbReference type="InterPro" id="IPR036890">
    <property type="entry name" value="HATPase_C_sf"/>
</dbReference>
<evidence type="ECO:0000259" key="4">
    <source>
        <dbReference type="PROSITE" id="PS50109"/>
    </source>
</evidence>
<dbReference type="GO" id="GO:0000155">
    <property type="term" value="F:phosphorelay sensor kinase activity"/>
    <property type="evidence" value="ECO:0007669"/>
    <property type="project" value="InterPro"/>
</dbReference>
<dbReference type="InterPro" id="IPR004358">
    <property type="entry name" value="Sig_transdc_His_kin-like_C"/>
</dbReference>
<comment type="catalytic activity">
    <reaction evidence="1">
        <text>ATP + protein L-histidine = ADP + protein N-phospho-L-histidine.</text>
        <dbReference type="EC" id="2.7.13.3"/>
    </reaction>
</comment>